<evidence type="ECO:0000313" key="5">
    <source>
        <dbReference type="WBParaSite" id="Hba_18557"/>
    </source>
</evidence>
<dbReference type="WBParaSite" id="Hba_18557">
    <property type="protein sequence ID" value="Hba_18557"/>
    <property type="gene ID" value="Hba_18557"/>
</dbReference>
<dbReference type="GO" id="GO:0034553">
    <property type="term" value="P:mitochondrial respiratory chain complex II assembly"/>
    <property type="evidence" value="ECO:0007669"/>
    <property type="project" value="TreeGrafter"/>
</dbReference>
<dbReference type="PANTHER" id="PTHR12469:SF2">
    <property type="entry name" value="SUCCINATE DEHYDROGENASE ASSEMBLY FACTOR 2, MITOCHONDRIAL"/>
    <property type="match status" value="1"/>
</dbReference>
<dbReference type="FunFam" id="1.10.150.250:FF:000002">
    <property type="entry name" value="Succinate dehydrogenase assembly factor 2, mitochondrial"/>
    <property type="match status" value="1"/>
</dbReference>
<protein>
    <submittedName>
        <fullName evidence="5">Succinate dehydrogenase assembly factor 2, mitochondrial</fullName>
    </submittedName>
</protein>
<name>A0A1I7XML5_HETBA</name>
<organism evidence="4 5">
    <name type="scientific">Heterorhabditis bacteriophora</name>
    <name type="common">Entomopathogenic nematode worm</name>
    <dbReference type="NCBI Taxonomy" id="37862"/>
    <lineage>
        <taxon>Eukaryota</taxon>
        <taxon>Metazoa</taxon>
        <taxon>Ecdysozoa</taxon>
        <taxon>Nematoda</taxon>
        <taxon>Chromadorea</taxon>
        <taxon>Rhabditida</taxon>
        <taxon>Rhabditina</taxon>
        <taxon>Rhabditomorpha</taxon>
        <taxon>Strongyloidea</taxon>
        <taxon>Heterorhabditidae</taxon>
        <taxon>Heterorhabditis</taxon>
    </lineage>
</organism>
<dbReference type="PANTHER" id="PTHR12469">
    <property type="entry name" value="PROTEIN EMI5 HOMOLOG, MITOCHONDRIAL"/>
    <property type="match status" value="1"/>
</dbReference>
<dbReference type="SUPFAM" id="SSF109910">
    <property type="entry name" value="YgfY-like"/>
    <property type="match status" value="1"/>
</dbReference>
<dbReference type="GO" id="GO:0006121">
    <property type="term" value="P:mitochondrial electron transport, succinate to ubiquinone"/>
    <property type="evidence" value="ECO:0007669"/>
    <property type="project" value="TreeGrafter"/>
</dbReference>
<accession>A0A1I7XML5</accession>
<evidence type="ECO:0000313" key="4">
    <source>
        <dbReference type="Proteomes" id="UP000095283"/>
    </source>
</evidence>
<keyword evidence="2" id="KW-0496">Mitochondrion</keyword>
<dbReference type="GO" id="GO:0006099">
    <property type="term" value="P:tricarboxylic acid cycle"/>
    <property type="evidence" value="ECO:0007669"/>
    <property type="project" value="TreeGrafter"/>
</dbReference>
<dbReference type="Proteomes" id="UP000095283">
    <property type="component" value="Unplaced"/>
</dbReference>
<proteinExistence type="predicted"/>
<dbReference type="GO" id="GO:0005759">
    <property type="term" value="C:mitochondrial matrix"/>
    <property type="evidence" value="ECO:0007669"/>
    <property type="project" value="UniProtKB-SubCell"/>
</dbReference>
<dbReference type="Gene3D" id="1.10.150.250">
    <property type="entry name" value="Flavinator of succinate dehydrogenase"/>
    <property type="match status" value="1"/>
</dbReference>
<keyword evidence="4" id="KW-1185">Reference proteome</keyword>
<comment type="subcellular location">
    <subcellularLocation>
        <location evidence="1">Mitochondrion matrix</location>
    </subcellularLocation>
</comment>
<dbReference type="InterPro" id="IPR036714">
    <property type="entry name" value="SDH_sf"/>
</dbReference>
<evidence type="ECO:0000256" key="2">
    <source>
        <dbReference type="ARBA" id="ARBA00023128"/>
    </source>
</evidence>
<dbReference type="Pfam" id="PF03937">
    <property type="entry name" value="Sdh5"/>
    <property type="match status" value="1"/>
</dbReference>
<dbReference type="AlphaFoldDB" id="A0A1I7XML5"/>
<evidence type="ECO:0000256" key="3">
    <source>
        <dbReference type="ARBA" id="ARBA00023186"/>
    </source>
</evidence>
<evidence type="ECO:0000256" key="1">
    <source>
        <dbReference type="ARBA" id="ARBA00004305"/>
    </source>
</evidence>
<dbReference type="InterPro" id="IPR005631">
    <property type="entry name" value="SDH"/>
</dbReference>
<keyword evidence="3" id="KW-0143">Chaperone</keyword>
<reference evidence="5" key="1">
    <citation type="submission" date="2016-11" db="UniProtKB">
        <authorList>
            <consortium name="WormBaseParasite"/>
        </authorList>
    </citation>
    <scope>IDENTIFICATION</scope>
</reference>
<sequence length="127" mass="14758">MFRKVQTLFISSTYSKSLVMQIAKLSTKSCTQGHDELSALRARLLYQSKKRGILENDILLGEFAEQNLATMNRSDLESYDQLINGEHMEWDLFYYLSNKKTPPVAVKECTVYQMIKQFVEQKRHPSS</sequence>